<protein>
    <submittedName>
        <fullName evidence="4">Cupin domain-containing protein</fullName>
    </submittedName>
</protein>
<feature type="chain" id="PRO_5045648312" evidence="2">
    <location>
        <begin position="19"/>
        <end position="412"/>
    </location>
</feature>
<accession>A0ABU7IPF1</accession>
<organism evidence="4 5">
    <name type="scientific">Maribacter cobaltidurans</name>
    <dbReference type="NCBI Taxonomy" id="1178778"/>
    <lineage>
        <taxon>Bacteria</taxon>
        <taxon>Pseudomonadati</taxon>
        <taxon>Bacteroidota</taxon>
        <taxon>Flavobacteriia</taxon>
        <taxon>Flavobacteriales</taxon>
        <taxon>Flavobacteriaceae</taxon>
        <taxon>Maribacter</taxon>
    </lineage>
</organism>
<evidence type="ECO:0000313" key="5">
    <source>
        <dbReference type="Proteomes" id="UP001356308"/>
    </source>
</evidence>
<keyword evidence="5" id="KW-1185">Reference proteome</keyword>
<dbReference type="PANTHER" id="PTHR35848:SF6">
    <property type="entry name" value="CUPIN TYPE-2 DOMAIN-CONTAINING PROTEIN"/>
    <property type="match status" value="1"/>
</dbReference>
<keyword evidence="1" id="KW-0479">Metal-binding</keyword>
<evidence type="ECO:0000256" key="2">
    <source>
        <dbReference type="SAM" id="SignalP"/>
    </source>
</evidence>
<comment type="caution">
    <text evidence="4">The sequence shown here is derived from an EMBL/GenBank/DDBJ whole genome shotgun (WGS) entry which is preliminary data.</text>
</comment>
<dbReference type="InterPro" id="IPR014710">
    <property type="entry name" value="RmlC-like_jellyroll"/>
</dbReference>
<dbReference type="PANTHER" id="PTHR35848">
    <property type="entry name" value="OXALATE-BINDING PROTEIN"/>
    <property type="match status" value="1"/>
</dbReference>
<dbReference type="InterPro" id="IPR011008">
    <property type="entry name" value="Dimeric_a/b-barrel"/>
</dbReference>
<reference evidence="4 5" key="1">
    <citation type="submission" date="2024-01" db="EMBL/GenBank/DDBJ databases">
        <title>Maribacter spp. originated from different algae showed divergent polysaccharides utilization ability.</title>
        <authorList>
            <person name="Wang H."/>
            <person name="Wu Y."/>
        </authorList>
    </citation>
    <scope>NUCLEOTIDE SEQUENCE [LARGE SCALE GENOMIC DNA]</scope>
    <source>
        <strain evidence="4 5">PR1</strain>
    </source>
</reference>
<dbReference type="Proteomes" id="UP001356308">
    <property type="component" value="Unassembled WGS sequence"/>
</dbReference>
<keyword evidence="2" id="KW-0732">Signal</keyword>
<dbReference type="InterPro" id="IPR011051">
    <property type="entry name" value="RmlC_Cupin_sf"/>
</dbReference>
<dbReference type="InterPro" id="IPR051610">
    <property type="entry name" value="GPI/OXD"/>
</dbReference>
<proteinExistence type="predicted"/>
<dbReference type="InterPro" id="IPR013096">
    <property type="entry name" value="Cupin_2"/>
</dbReference>
<name>A0ABU7IPF1_9FLAO</name>
<gene>
    <name evidence="4" type="ORF">V1I91_02020</name>
</gene>
<dbReference type="SUPFAM" id="SSF51182">
    <property type="entry name" value="RmlC-like cupins"/>
    <property type="match status" value="1"/>
</dbReference>
<feature type="domain" description="Cupin type-2" evidence="3">
    <location>
        <begin position="69"/>
        <end position="133"/>
    </location>
</feature>
<evidence type="ECO:0000256" key="1">
    <source>
        <dbReference type="ARBA" id="ARBA00022723"/>
    </source>
</evidence>
<dbReference type="Pfam" id="PF07883">
    <property type="entry name" value="Cupin_2"/>
    <property type="match status" value="1"/>
</dbReference>
<evidence type="ECO:0000313" key="4">
    <source>
        <dbReference type="EMBL" id="MEE1974828.1"/>
    </source>
</evidence>
<dbReference type="SUPFAM" id="SSF54909">
    <property type="entry name" value="Dimeric alpha+beta barrel"/>
    <property type="match status" value="1"/>
</dbReference>
<evidence type="ECO:0000259" key="3">
    <source>
        <dbReference type="Pfam" id="PF07883"/>
    </source>
</evidence>
<dbReference type="RefSeq" id="WP_272649657.1">
    <property type="nucleotide sequence ID" value="NZ_JAZDDG010000001.1"/>
</dbReference>
<dbReference type="Gene3D" id="2.60.120.10">
    <property type="entry name" value="Jelly Rolls"/>
    <property type="match status" value="2"/>
</dbReference>
<feature type="signal peptide" evidence="2">
    <location>
        <begin position="1"/>
        <end position="18"/>
    </location>
</feature>
<dbReference type="EMBL" id="JAZDDG010000001">
    <property type="protein sequence ID" value="MEE1974828.1"/>
    <property type="molecule type" value="Genomic_DNA"/>
</dbReference>
<sequence length="412" mass="45810">MKTVLSLVFCIMGSFCMAQNLNERVVRNDPSTYRELSAVHAGAGKMGFTQLIGRNDLATNFLYLHSGVIQPKSGIGHHFHHTIEEMYVILDGEAEFTINGKTSKIKGPALVPCKLGDSHGIYNTSGKPLKWLNFAVSEVKAQGDAFDLADDLVGSKTDEIPTFVASRLVKDELKPDDNGFRREVNKIYKGEGVLYRRVLGPEVFRTDWHHVDHLVVPSGSKTEKRRLEGVEEVYYVMNGSGSVTVGSKTVNIGKDDSFYAGLGEEISWSSTGADDLEILVIGIAASKDDGLAIARPLEKPKAMVLQMDFVVNKENAAAFEKMYYSIYVPAMVVQDGYLSSKLLRLFSDDLAKEIQAEPTTYNYQIQISFDTEENRRKWVASDQHQIAWPAASGLAKEFKWRGYDVMGDDVQD</sequence>